<dbReference type="GO" id="GO:0005737">
    <property type="term" value="C:cytoplasm"/>
    <property type="evidence" value="ECO:0007669"/>
    <property type="project" value="TreeGrafter"/>
</dbReference>
<evidence type="ECO:0000256" key="8">
    <source>
        <dbReference type="SAM" id="MobiDB-lite"/>
    </source>
</evidence>
<dbReference type="Gene3D" id="1.10.510.10">
    <property type="entry name" value="Transferase(Phosphotransferase) domain 1"/>
    <property type="match status" value="1"/>
</dbReference>
<dbReference type="InterPro" id="IPR050339">
    <property type="entry name" value="CC_SR_Kinase"/>
</dbReference>
<keyword evidence="4 7" id="KW-0067">ATP-binding</keyword>
<evidence type="ECO:0000256" key="3">
    <source>
        <dbReference type="ARBA" id="ARBA00022777"/>
    </source>
</evidence>
<organism evidence="10 11">
    <name type="scientific">Plasmodium ovale curtisi</name>
    <dbReference type="NCBI Taxonomy" id="864141"/>
    <lineage>
        <taxon>Eukaryota</taxon>
        <taxon>Sar</taxon>
        <taxon>Alveolata</taxon>
        <taxon>Apicomplexa</taxon>
        <taxon>Aconoidasida</taxon>
        <taxon>Haemosporida</taxon>
        <taxon>Plasmodiidae</taxon>
        <taxon>Plasmodium</taxon>
        <taxon>Plasmodium (Plasmodium)</taxon>
    </lineage>
</organism>
<dbReference type="InterPro" id="IPR017441">
    <property type="entry name" value="Protein_kinase_ATP_BS"/>
</dbReference>
<evidence type="ECO:0000313" key="11">
    <source>
        <dbReference type="Proteomes" id="UP000078560"/>
    </source>
</evidence>
<keyword evidence="5" id="KW-0652">Protein synthesis inhibitor</keyword>
<feature type="compositionally biased region" description="Gly residues" evidence="8">
    <location>
        <begin position="1271"/>
        <end position="1296"/>
    </location>
</feature>
<dbReference type="InterPro" id="IPR000719">
    <property type="entry name" value="Prot_kinase_dom"/>
</dbReference>
<reference evidence="11" key="1">
    <citation type="submission" date="2016-05" db="EMBL/GenBank/DDBJ databases">
        <authorList>
            <person name="Naeem Raeece"/>
        </authorList>
    </citation>
    <scope>NUCLEOTIDE SEQUENCE [LARGE SCALE GENOMIC DNA]</scope>
</reference>
<dbReference type="GO" id="GO:0033554">
    <property type="term" value="P:cellular response to stress"/>
    <property type="evidence" value="ECO:0007669"/>
    <property type="project" value="UniProtKB-ARBA"/>
</dbReference>
<evidence type="ECO:0000256" key="5">
    <source>
        <dbReference type="ARBA" id="ARBA00023193"/>
    </source>
</evidence>
<dbReference type="PANTHER" id="PTHR11042:SF178">
    <property type="entry name" value="EUKARYOTIC TRANSLATION INITIATION FACTOR 2-ALPHA KINASE 1"/>
    <property type="match status" value="1"/>
</dbReference>
<dbReference type="InterPro" id="IPR008271">
    <property type="entry name" value="Ser/Thr_kinase_AS"/>
</dbReference>
<dbReference type="GO" id="GO:0017148">
    <property type="term" value="P:negative regulation of translation"/>
    <property type="evidence" value="ECO:0007669"/>
    <property type="project" value="UniProtKB-KW"/>
</dbReference>
<evidence type="ECO:0000256" key="6">
    <source>
        <dbReference type="ARBA" id="ARBA00037982"/>
    </source>
</evidence>
<dbReference type="InterPro" id="IPR045864">
    <property type="entry name" value="aa-tRNA-synth_II/BPL/LPL"/>
</dbReference>
<evidence type="ECO:0000256" key="7">
    <source>
        <dbReference type="PROSITE-ProRule" id="PRU10141"/>
    </source>
</evidence>
<keyword evidence="2 7" id="KW-0547">Nucleotide-binding</keyword>
<evidence type="ECO:0000256" key="2">
    <source>
        <dbReference type="ARBA" id="ARBA00022741"/>
    </source>
</evidence>
<dbReference type="EMBL" id="FLQU01000525">
    <property type="protein sequence ID" value="SBS86774.1"/>
    <property type="molecule type" value="Genomic_DNA"/>
</dbReference>
<dbReference type="SUPFAM" id="SSF56112">
    <property type="entry name" value="Protein kinase-like (PK-like)"/>
    <property type="match status" value="1"/>
</dbReference>
<dbReference type="Proteomes" id="UP000078560">
    <property type="component" value="Unassembled WGS sequence"/>
</dbReference>
<feature type="compositionally biased region" description="Basic and acidic residues" evidence="8">
    <location>
        <begin position="292"/>
        <end position="319"/>
    </location>
</feature>
<feature type="region of interest" description="Disordered" evidence="8">
    <location>
        <begin position="286"/>
        <end position="319"/>
    </location>
</feature>
<dbReference type="CDD" id="cd13996">
    <property type="entry name" value="STKc_EIF2AK"/>
    <property type="match status" value="1"/>
</dbReference>
<dbReference type="Gene3D" id="3.30.930.10">
    <property type="entry name" value="Bira Bifunctional Protein, Domain 2"/>
    <property type="match status" value="1"/>
</dbReference>
<gene>
    <name evidence="10" type="ORF">POVCU2_0039050</name>
</gene>
<dbReference type="GO" id="GO:0004674">
    <property type="term" value="F:protein serine/threonine kinase activity"/>
    <property type="evidence" value="ECO:0007669"/>
    <property type="project" value="UniProtKB-KW"/>
</dbReference>
<dbReference type="PROSITE" id="PS00107">
    <property type="entry name" value="PROTEIN_KINASE_ATP"/>
    <property type="match status" value="1"/>
</dbReference>
<name>A0A1A8W6J3_PLAOA</name>
<feature type="binding site" evidence="7">
    <location>
        <position position="460"/>
    </location>
    <ligand>
        <name>ATP</name>
        <dbReference type="ChEBI" id="CHEBI:30616"/>
    </ligand>
</feature>
<dbReference type="Gene3D" id="3.30.200.20">
    <property type="entry name" value="Phosphorylase Kinase, domain 1"/>
    <property type="match status" value="1"/>
</dbReference>
<dbReference type="GO" id="GO:0005524">
    <property type="term" value="F:ATP binding"/>
    <property type="evidence" value="ECO:0007669"/>
    <property type="project" value="UniProtKB-UniRule"/>
</dbReference>
<accession>A0A1A8W6J3</accession>
<evidence type="ECO:0000259" key="9">
    <source>
        <dbReference type="PROSITE" id="PS50011"/>
    </source>
</evidence>
<evidence type="ECO:0000256" key="4">
    <source>
        <dbReference type="ARBA" id="ARBA00022840"/>
    </source>
</evidence>
<evidence type="ECO:0000313" key="10">
    <source>
        <dbReference type="EMBL" id="SBS86774.1"/>
    </source>
</evidence>
<protein>
    <submittedName>
        <fullName evidence="10">Serine/threonine protein kinase</fullName>
    </submittedName>
</protein>
<feature type="region of interest" description="Disordered" evidence="8">
    <location>
        <begin position="245"/>
        <end position="272"/>
    </location>
</feature>
<dbReference type="PANTHER" id="PTHR11042">
    <property type="entry name" value="EUKARYOTIC TRANSLATION INITIATION FACTOR 2-ALPHA KINASE EIF2-ALPHA KINASE -RELATED"/>
    <property type="match status" value="1"/>
</dbReference>
<keyword evidence="1" id="KW-0808">Transferase</keyword>
<dbReference type="SMART" id="SM00220">
    <property type="entry name" value="S_TKc"/>
    <property type="match status" value="1"/>
</dbReference>
<evidence type="ECO:0000256" key="1">
    <source>
        <dbReference type="ARBA" id="ARBA00022679"/>
    </source>
</evidence>
<dbReference type="Pfam" id="PF00069">
    <property type="entry name" value="Pkinase"/>
    <property type="match status" value="2"/>
</dbReference>
<dbReference type="PROSITE" id="PS50011">
    <property type="entry name" value="PROTEIN_KINASE_DOM"/>
    <property type="match status" value="1"/>
</dbReference>
<proteinExistence type="inferred from homology"/>
<comment type="similarity">
    <text evidence="6">Belongs to the protein kinase superfamily. Ser/Thr protein kinase family. GCN2 subfamily.</text>
</comment>
<feature type="region of interest" description="Disordered" evidence="8">
    <location>
        <begin position="1263"/>
        <end position="1296"/>
    </location>
</feature>
<sequence length="1486" mass="171171">MEREKRTNEDEALVFAGKIMNDIYSLSLIKNIDIDIIQEGLLKKVMDEEDSNDIQFVEESNQSKNELTILNAHLRVDEKNYTSNKHELRYADINISIDFKKELFTYSIDNTKIHKCYHYKITVLLDYITEEGLNFKESVLHLYNSINDCKSMQCTCWGEEKKDELLEEDKKVDISIVESCEKREEVDNTDDAHDVERPSSDRDIFKDHMMNWYGQKDFMLLSRKCEIDELKRSITRSYSEENIIFASNGNGDDDSEEEKKSYKSLHSPVRKKVTGRRGDIDVQFLKGKKKERGKEKKRVLEEKGESSHKHGEELARNRGEGITVYAASGEENKQAGEDGGGDKKDEVAFSMKDAEEISNFLKNDFLYKMCKVSSGEIIGKGAIYAKEEEKKKKKFMKIMNENTPMAVILSNKGNEICKELINKYSRYYREFEEEKILGCGGFGYVMKVKTRRFNNTYALKKITLSNCGKGSTLLGTNNDIMNENNSYIMEEAIMIAKLQHENIVRYYDAWVENNIDYYLYSEMENNYEHVRQKKIKKYMLFMEEIKNMCNYYKKKGKNDINMNEKYLYILMEYCPGKTLREAIDCGFIYKNEKLIWELIKQILKGLYYIHDMRIIHRDIKPSNIFLQVSDNILTAKIGDFGLTTKIENNKINPSAGTVNYMSPEQINGEYFDQKADIFSLGVVFFEMFHEPFCTLMERSVVLSNLVKGIYPEYMKLDTKRFQFLSKLLAINPQERSCAYSLLHDNFLFSFEKNFNEIYNLVKNKTNCEEVHKIISTLFDKFDNTTEEQKTIKKEDIIPFQCAKLFTDESVRKNIKKKIISSLQRRGAIFLITPIILRHKYYINLDNITIEDNNYSQSASRRKENKTTNIFMNTSRSNNVDNMVYLLDIYGNTITLRSSFFLSFSEYIYENLDGYNRYNEANFFQKFYTKGYTYKYPTVRGKQSKKEVTMAIYPEEIEKIFYCIVVNTKNVYGQEELNYLSIFSNADILVSVYTLYNHISYFNKLLFVWSYIDLLPLILNECLDISEDVCNELSIHLKKNIFQSANKSSIKSLVQKFKIDHNNVAKTCDFIFNLLQIKCENRKVDEYLSSLTKFVSDTLGKKVDFLKSDTVIGSAFGGSTFPGGNTNTSSAVNVISSSVRRSSYGKSVPLSQTDKVIGTYSDECGNNSTSHKKIRESSLKNVNNSGKEANKMNVLSLLDKVKKINNFIVTNTIIENTCFDLFLNYEENVFSNEIVFYVISESKNKDIIAYGGKFDNIIQRMSSPVGSHGTSGSSGSGSGSGTGGSGRSSGSGSGSSGGMHNANLLSIKAYGVEIYVEKIFLKVTESNEKMSFNVQSMGTLDKPQIFKNFLLSANYENNFACTNNLIPSSFSNGPLNYSSPKVLIQAYEMEHLLVAYDLSKKLLSKNISSYTYFSMNNANIKKKVKNFKPQKIQFIISIKSASNDTTSFDVHNPIKLNEVIYKIFNSSNQDYNFTNQEELINYLIKNT</sequence>
<feature type="domain" description="Protein kinase" evidence="9">
    <location>
        <begin position="431"/>
        <end position="747"/>
    </location>
</feature>
<dbReference type="PROSITE" id="PS00108">
    <property type="entry name" value="PROTEIN_KINASE_ST"/>
    <property type="match status" value="1"/>
</dbReference>
<keyword evidence="10" id="KW-0723">Serine/threonine-protein kinase</keyword>
<dbReference type="GO" id="GO:0005634">
    <property type="term" value="C:nucleus"/>
    <property type="evidence" value="ECO:0007669"/>
    <property type="project" value="TreeGrafter"/>
</dbReference>
<dbReference type="InterPro" id="IPR011009">
    <property type="entry name" value="Kinase-like_dom_sf"/>
</dbReference>
<keyword evidence="3 10" id="KW-0418">Kinase</keyword>